<evidence type="ECO:0000313" key="2">
    <source>
        <dbReference type="Proteomes" id="UP000305517"/>
    </source>
</evidence>
<proteinExistence type="predicted"/>
<reference evidence="1 2" key="1">
    <citation type="submission" date="2019-05" db="EMBL/GenBank/DDBJ databases">
        <title>Hymenobacter edaphi sp. nov., isolated from abandoned arsenic-contaminated farmland soil.</title>
        <authorList>
            <person name="Nie L."/>
        </authorList>
    </citation>
    <scope>NUCLEOTIDE SEQUENCE [LARGE SCALE GENOMIC DNA]</scope>
    <source>
        <strain evidence="1 2">1-3-3-8</strain>
    </source>
</reference>
<dbReference type="AlphaFoldDB" id="A0A5R8WHW2"/>
<dbReference type="RefSeq" id="WP_138081969.1">
    <property type="nucleotide sequence ID" value="NZ_VAJM01000018.1"/>
</dbReference>
<comment type="caution">
    <text evidence="1">The sequence shown here is derived from an EMBL/GenBank/DDBJ whole genome shotgun (WGS) entry which is preliminary data.</text>
</comment>
<protein>
    <submittedName>
        <fullName evidence="1">Uncharacterized protein</fullName>
    </submittedName>
</protein>
<dbReference type="EMBL" id="VAJM01000018">
    <property type="protein sequence ID" value="TLM88452.1"/>
    <property type="molecule type" value="Genomic_DNA"/>
</dbReference>
<gene>
    <name evidence="1" type="ORF">FDY95_24125</name>
</gene>
<keyword evidence="2" id="KW-1185">Reference proteome</keyword>
<sequence length="269" mass="30996">MANTALNMTARKLGLIYAAIHAERLGFIREICEDWSKPELPFALDESMKHLESGMLYTFKQGGIQTHRIATELEAPTKDFYDQLDRTIFSRQGASIKANRHNLDTVDFILKNDLDSTYYHQAYAIRKINGFLDNEFETFDFEKAVEAYRVELKCSGFTRVGKEDKAWIAIESTNYFLNRTWDPYLTKLLPIIHNVICEDSYYASWQSILDELKTGLGLEGIKKLELEAAQLEFNIKDNIFSKYSRTAHKEGLVSEIELIRNRILSGLGQ</sequence>
<dbReference type="Proteomes" id="UP000305517">
    <property type="component" value="Unassembled WGS sequence"/>
</dbReference>
<evidence type="ECO:0000313" key="1">
    <source>
        <dbReference type="EMBL" id="TLM88452.1"/>
    </source>
</evidence>
<name>A0A5R8WHW2_9BACT</name>
<accession>A0A5R8WHW2</accession>
<organism evidence="1 2">
    <name type="scientific">Hymenobacter jeollabukensis</name>
    <dbReference type="NCBI Taxonomy" id="2025313"/>
    <lineage>
        <taxon>Bacteria</taxon>
        <taxon>Pseudomonadati</taxon>
        <taxon>Bacteroidota</taxon>
        <taxon>Cytophagia</taxon>
        <taxon>Cytophagales</taxon>
        <taxon>Hymenobacteraceae</taxon>
        <taxon>Hymenobacter</taxon>
    </lineage>
</organism>